<feature type="compositionally biased region" description="Basic and acidic residues" evidence="2">
    <location>
        <begin position="448"/>
        <end position="459"/>
    </location>
</feature>
<feature type="region of interest" description="Disordered" evidence="2">
    <location>
        <begin position="87"/>
        <end position="123"/>
    </location>
</feature>
<feature type="region of interest" description="Disordered" evidence="2">
    <location>
        <begin position="233"/>
        <end position="459"/>
    </location>
</feature>
<comment type="similarity">
    <text evidence="1">Belongs to the 5'-AMP-activated protein kinase beta subunit family.</text>
</comment>
<feature type="domain" description="AMP-activated protein kinase glycogen-binding" evidence="3">
    <location>
        <begin position="7"/>
        <end position="82"/>
    </location>
</feature>
<feature type="compositionally biased region" description="Polar residues" evidence="2">
    <location>
        <begin position="296"/>
        <end position="314"/>
    </location>
</feature>
<dbReference type="SUPFAM" id="SSF81296">
    <property type="entry name" value="E set domains"/>
    <property type="match status" value="1"/>
</dbReference>
<dbReference type="InterPro" id="IPR050827">
    <property type="entry name" value="CRP1_MDG1_kinase"/>
</dbReference>
<evidence type="ECO:0000313" key="5">
    <source>
        <dbReference type="Proteomes" id="UP001383192"/>
    </source>
</evidence>
<dbReference type="InterPro" id="IPR032640">
    <property type="entry name" value="AMPK1_CBM"/>
</dbReference>
<evidence type="ECO:0000259" key="3">
    <source>
        <dbReference type="Pfam" id="PF16561"/>
    </source>
</evidence>
<dbReference type="GO" id="GO:0005737">
    <property type="term" value="C:cytoplasm"/>
    <property type="evidence" value="ECO:0007669"/>
    <property type="project" value="TreeGrafter"/>
</dbReference>
<dbReference type="Gene3D" id="2.60.40.10">
    <property type="entry name" value="Immunoglobulins"/>
    <property type="match status" value="1"/>
</dbReference>
<name>A0AAW0EB45_9AGAR</name>
<protein>
    <submittedName>
        <fullName evidence="4">Cruciform DNA binding protein</fullName>
    </submittedName>
</protein>
<dbReference type="GO" id="GO:0031588">
    <property type="term" value="C:nucleotide-activated protein kinase complex"/>
    <property type="evidence" value="ECO:0007669"/>
    <property type="project" value="TreeGrafter"/>
</dbReference>
<proteinExistence type="inferred from homology"/>
<comment type="caution">
    <text evidence="4">The sequence shown here is derived from an EMBL/GenBank/DDBJ whole genome shotgun (WGS) entry which is preliminary data.</text>
</comment>
<sequence length="459" mass="47513">MANLHQAVLEWPHGGANNVIVTGSFDQWSSSTRLTKQGSTFKGAVSVPWNSKVVYKFIVDGQWLVNDREPTEWDNAGNLNNVYFSPEKPSEPVVPSAETAAPVPNGTVKEETQAPAKQDSVVGNGKLSTPAAAAIPQLLSDLGKTILAADGTKSSVEYVVSGVGAAIQGVIGVDPINPDKIPVQTPKAEKDIFKPDTPSKQVEDSVLLAEQAPITLAPKVPVEVLPVNSEENKPTSLIVDASTPPVNGSATPGDASDAKENPSVEAVVVSSPETAAAEATEKPVINSSAPIAPASVSESTNADVKTNGHTQPSVETPVISTPEEKQTDDDKSVATSTPTEKATKTEATAASPPAATKVPEVNGNGRAATPVNGSTTSAPSSAAGSRASSPAPSTPKKGKHQKFPSYADESPGSDTSPKSSRFKTISSSRSIRKSLAGLRRVSLKGIFGHKDKEGDEKGK</sequence>
<evidence type="ECO:0000313" key="4">
    <source>
        <dbReference type="EMBL" id="KAK7060264.1"/>
    </source>
</evidence>
<dbReference type="EMBL" id="JAYKXP010000003">
    <property type="protein sequence ID" value="KAK7060264.1"/>
    <property type="molecule type" value="Genomic_DNA"/>
</dbReference>
<dbReference type="Proteomes" id="UP001383192">
    <property type="component" value="Unassembled WGS sequence"/>
</dbReference>
<dbReference type="InterPro" id="IPR013783">
    <property type="entry name" value="Ig-like_fold"/>
</dbReference>
<dbReference type="Pfam" id="PF16561">
    <property type="entry name" value="AMPK1_CBM"/>
    <property type="match status" value="1"/>
</dbReference>
<organism evidence="4 5">
    <name type="scientific">Paramarasmius palmivorus</name>
    <dbReference type="NCBI Taxonomy" id="297713"/>
    <lineage>
        <taxon>Eukaryota</taxon>
        <taxon>Fungi</taxon>
        <taxon>Dikarya</taxon>
        <taxon>Basidiomycota</taxon>
        <taxon>Agaricomycotina</taxon>
        <taxon>Agaricomycetes</taxon>
        <taxon>Agaricomycetidae</taxon>
        <taxon>Agaricales</taxon>
        <taxon>Marasmiineae</taxon>
        <taxon>Marasmiaceae</taxon>
        <taxon>Paramarasmius</taxon>
    </lineage>
</organism>
<dbReference type="AlphaFoldDB" id="A0AAW0EB45"/>
<feature type="compositionally biased region" description="Low complexity" evidence="2">
    <location>
        <begin position="373"/>
        <end position="395"/>
    </location>
</feature>
<dbReference type="PANTHER" id="PTHR10343:SF84">
    <property type="entry name" value="5'-AMP-ACTIVATED PROTEIN KINASE SUBUNIT BETA-1"/>
    <property type="match status" value="1"/>
</dbReference>
<dbReference type="CDD" id="cd02859">
    <property type="entry name" value="E_set_AMPKbeta_like_N"/>
    <property type="match status" value="1"/>
</dbReference>
<dbReference type="GO" id="GO:0007165">
    <property type="term" value="P:signal transduction"/>
    <property type="evidence" value="ECO:0007669"/>
    <property type="project" value="TreeGrafter"/>
</dbReference>
<evidence type="ECO:0000256" key="1">
    <source>
        <dbReference type="ARBA" id="ARBA00010926"/>
    </source>
</evidence>
<gene>
    <name evidence="4" type="primary">CRP1</name>
    <name evidence="4" type="ORF">VNI00_001029</name>
</gene>
<feature type="compositionally biased region" description="Low complexity" evidence="2">
    <location>
        <begin position="416"/>
        <end position="429"/>
    </location>
</feature>
<feature type="compositionally biased region" description="Low complexity" evidence="2">
    <location>
        <begin position="334"/>
        <end position="357"/>
    </location>
</feature>
<accession>A0AAW0EB45</accession>
<dbReference type="GO" id="GO:0019901">
    <property type="term" value="F:protein kinase binding"/>
    <property type="evidence" value="ECO:0007669"/>
    <property type="project" value="TreeGrafter"/>
</dbReference>
<feature type="compositionally biased region" description="Low complexity" evidence="2">
    <location>
        <begin position="263"/>
        <end position="284"/>
    </location>
</feature>
<keyword evidence="5" id="KW-1185">Reference proteome</keyword>
<reference evidence="4 5" key="1">
    <citation type="submission" date="2024-01" db="EMBL/GenBank/DDBJ databases">
        <title>A draft genome for a cacao thread blight-causing isolate of Paramarasmius palmivorus.</title>
        <authorList>
            <person name="Baruah I.K."/>
            <person name="Bukari Y."/>
            <person name="Amoako-Attah I."/>
            <person name="Meinhardt L.W."/>
            <person name="Bailey B.A."/>
            <person name="Cohen S.P."/>
        </authorList>
    </citation>
    <scope>NUCLEOTIDE SEQUENCE [LARGE SCALE GENOMIC DNA]</scope>
    <source>
        <strain evidence="4 5">GH-12</strain>
    </source>
</reference>
<dbReference type="PANTHER" id="PTHR10343">
    <property type="entry name" value="5'-AMP-ACTIVATED PROTEIN KINASE , BETA SUBUNIT"/>
    <property type="match status" value="1"/>
</dbReference>
<feature type="compositionally biased region" description="Basic and acidic residues" evidence="2">
    <location>
        <begin position="322"/>
        <end position="332"/>
    </location>
</feature>
<feature type="compositionally biased region" description="Low complexity" evidence="2">
    <location>
        <begin position="87"/>
        <end position="96"/>
    </location>
</feature>
<dbReference type="GO" id="GO:0005634">
    <property type="term" value="C:nucleus"/>
    <property type="evidence" value="ECO:0007669"/>
    <property type="project" value="TreeGrafter"/>
</dbReference>
<dbReference type="InterPro" id="IPR014756">
    <property type="entry name" value="Ig_E-set"/>
</dbReference>
<evidence type="ECO:0000256" key="2">
    <source>
        <dbReference type="SAM" id="MobiDB-lite"/>
    </source>
</evidence>